<feature type="transmembrane region" description="Helical" evidence="10">
    <location>
        <begin position="69"/>
        <end position="88"/>
    </location>
</feature>
<dbReference type="EMBL" id="FORM01000003">
    <property type="protein sequence ID" value="SFI95877.1"/>
    <property type="molecule type" value="Genomic_DNA"/>
</dbReference>
<evidence type="ECO:0000256" key="1">
    <source>
        <dbReference type="ARBA" id="ARBA00004651"/>
    </source>
</evidence>
<dbReference type="InterPro" id="IPR026898">
    <property type="entry name" value="PrsW"/>
</dbReference>
<comment type="subcellular location">
    <subcellularLocation>
        <location evidence="1">Cell membrane</location>
        <topology evidence="1">Multi-pass membrane protein</topology>
    </subcellularLocation>
</comment>
<evidence type="ECO:0000256" key="6">
    <source>
        <dbReference type="ARBA" id="ARBA00022692"/>
    </source>
</evidence>
<feature type="transmembrane region" description="Helical" evidence="10">
    <location>
        <begin position="189"/>
        <end position="208"/>
    </location>
</feature>
<evidence type="ECO:0000256" key="10">
    <source>
        <dbReference type="SAM" id="Phobius"/>
    </source>
</evidence>
<comment type="similarity">
    <text evidence="2">Belongs to the protease PrsW family.</text>
</comment>
<evidence type="ECO:0000256" key="3">
    <source>
        <dbReference type="ARBA" id="ARBA00018997"/>
    </source>
</evidence>
<keyword evidence="7" id="KW-0378">Hydrolase</keyword>
<evidence type="ECO:0000256" key="4">
    <source>
        <dbReference type="ARBA" id="ARBA00022475"/>
    </source>
</evidence>
<dbReference type="STRING" id="1144750.SAMN05443431_103145"/>
<evidence type="ECO:0000313" key="12">
    <source>
        <dbReference type="Proteomes" id="UP000199559"/>
    </source>
</evidence>
<feature type="transmembrane region" description="Helical" evidence="10">
    <location>
        <begin position="100"/>
        <end position="122"/>
    </location>
</feature>
<keyword evidence="9 10" id="KW-0472">Membrane</keyword>
<dbReference type="PANTHER" id="PTHR36844:SF1">
    <property type="entry name" value="PROTEASE PRSW"/>
    <property type="match status" value="1"/>
</dbReference>
<dbReference type="PANTHER" id="PTHR36844">
    <property type="entry name" value="PROTEASE PRSW"/>
    <property type="match status" value="1"/>
</dbReference>
<evidence type="ECO:0000313" key="11">
    <source>
        <dbReference type="EMBL" id="SFI95877.1"/>
    </source>
</evidence>
<protein>
    <recommendedName>
        <fullName evidence="3">Protease PrsW</fullName>
    </recommendedName>
</protein>
<feature type="transmembrane region" description="Helical" evidence="10">
    <location>
        <begin position="161"/>
        <end position="183"/>
    </location>
</feature>
<reference evidence="12" key="1">
    <citation type="submission" date="2016-10" db="EMBL/GenBank/DDBJ databases">
        <authorList>
            <person name="Varghese N."/>
            <person name="Submissions S."/>
        </authorList>
    </citation>
    <scope>NUCLEOTIDE SEQUENCE [LARGE SCALE GENOMIC DNA]</scope>
    <source>
        <strain evidence="12">DSM 28881</strain>
    </source>
</reference>
<evidence type="ECO:0000256" key="8">
    <source>
        <dbReference type="ARBA" id="ARBA00022989"/>
    </source>
</evidence>
<accession>A0A1I3MFW6</accession>
<keyword evidence="8 10" id="KW-1133">Transmembrane helix</keyword>
<dbReference type="InterPro" id="IPR023596">
    <property type="entry name" value="Peptidase_PrsW_arch/bac"/>
</dbReference>
<evidence type="ECO:0000256" key="5">
    <source>
        <dbReference type="ARBA" id="ARBA00022670"/>
    </source>
</evidence>
<feature type="transmembrane region" description="Helical" evidence="10">
    <location>
        <begin position="26"/>
        <end position="49"/>
    </location>
</feature>
<dbReference type="GO" id="GO:0008233">
    <property type="term" value="F:peptidase activity"/>
    <property type="evidence" value="ECO:0007669"/>
    <property type="project" value="UniProtKB-KW"/>
</dbReference>
<dbReference type="GO" id="GO:0006508">
    <property type="term" value="P:proteolysis"/>
    <property type="evidence" value="ECO:0007669"/>
    <property type="project" value="UniProtKB-KW"/>
</dbReference>
<keyword evidence="4" id="KW-1003">Cell membrane</keyword>
<evidence type="ECO:0000256" key="9">
    <source>
        <dbReference type="ARBA" id="ARBA00023136"/>
    </source>
</evidence>
<keyword evidence="6 10" id="KW-0812">Transmembrane</keyword>
<evidence type="ECO:0000256" key="7">
    <source>
        <dbReference type="ARBA" id="ARBA00022801"/>
    </source>
</evidence>
<keyword evidence="12" id="KW-1185">Reference proteome</keyword>
<dbReference type="Pfam" id="PF13367">
    <property type="entry name" value="PrsW-protease"/>
    <property type="match status" value="1"/>
</dbReference>
<proteinExistence type="inferred from homology"/>
<evidence type="ECO:0000256" key="2">
    <source>
        <dbReference type="ARBA" id="ARBA00009165"/>
    </source>
</evidence>
<organism evidence="11 12">
    <name type="scientific">Olleya namhaensis</name>
    <dbReference type="NCBI Taxonomy" id="1144750"/>
    <lineage>
        <taxon>Bacteria</taxon>
        <taxon>Pseudomonadati</taxon>
        <taxon>Bacteroidota</taxon>
        <taxon>Flavobacteriia</taxon>
        <taxon>Flavobacteriales</taxon>
        <taxon>Flavobacteriaceae</taxon>
    </lineage>
</organism>
<sequence>MALAPIVIIIFYIYLKDKYEKEPKRLLIISFLLGAIVSIIITTLLYSVFNILVPLENKLSIWEQFKQAFFVVGFSEELSKFLIVLLFAQRHKEFNEPFDGIVYAVMVSMGFAATENIMYVMQSGPATAIARAFTAVPAHATFGILMGYFMGKAKFAPNKLYLNLLGLFFAVLFHGAYDFFLFIDFVPGIWVGAFVSLAIGIFLSRRAIRYHQNSSVFKDDLNSIS</sequence>
<gene>
    <name evidence="11" type="ORF">SAMN05443431_103145</name>
</gene>
<feature type="transmembrane region" description="Helical" evidence="10">
    <location>
        <begin position="128"/>
        <end position="149"/>
    </location>
</feature>
<dbReference type="GO" id="GO:0005886">
    <property type="term" value="C:plasma membrane"/>
    <property type="evidence" value="ECO:0007669"/>
    <property type="project" value="UniProtKB-SubCell"/>
</dbReference>
<name>A0A1I3MFW6_9FLAO</name>
<dbReference type="AlphaFoldDB" id="A0A1I3MFW6"/>
<dbReference type="Proteomes" id="UP000199559">
    <property type="component" value="Unassembled WGS sequence"/>
</dbReference>
<dbReference type="PIRSF" id="PIRSF016933">
    <property type="entry name" value="PrsW"/>
    <property type="match status" value="1"/>
</dbReference>
<keyword evidence="5" id="KW-0645">Protease</keyword>